<reference evidence="2 3" key="1">
    <citation type="submission" date="2019-06" db="EMBL/GenBank/DDBJ databases">
        <title>Whole genome sequence for Cellvibrionaceae sp. R142.</title>
        <authorList>
            <person name="Wang G."/>
        </authorList>
    </citation>
    <scope>NUCLEOTIDE SEQUENCE [LARGE SCALE GENOMIC DNA]</scope>
    <source>
        <strain evidence="2 3">R142</strain>
    </source>
</reference>
<dbReference type="Pfam" id="PF10003">
    <property type="entry name" value="DUF2244"/>
    <property type="match status" value="1"/>
</dbReference>
<dbReference type="InterPro" id="IPR019253">
    <property type="entry name" value="DUF2244_TM"/>
</dbReference>
<evidence type="ECO:0000256" key="1">
    <source>
        <dbReference type="SAM" id="Phobius"/>
    </source>
</evidence>
<dbReference type="EMBL" id="VHSG01000018">
    <property type="protein sequence ID" value="TQV73499.1"/>
    <property type="molecule type" value="Genomic_DNA"/>
</dbReference>
<gene>
    <name evidence="2" type="ORF">FKG94_17525</name>
</gene>
<dbReference type="AlphaFoldDB" id="A0A545T8G8"/>
<name>A0A545T8G8_9GAMM</name>
<accession>A0A545T8G8</accession>
<keyword evidence="1" id="KW-0472">Membrane</keyword>
<dbReference type="RefSeq" id="WP_142905628.1">
    <property type="nucleotide sequence ID" value="NZ_ML660097.1"/>
</dbReference>
<protein>
    <submittedName>
        <fullName evidence="2">DUF2244 domain-containing protein</fullName>
    </submittedName>
</protein>
<evidence type="ECO:0000313" key="2">
    <source>
        <dbReference type="EMBL" id="TQV73499.1"/>
    </source>
</evidence>
<dbReference type="OrthoDB" id="7062615at2"/>
<organism evidence="2 3">
    <name type="scientific">Exilibacterium tricleocarpae</name>
    <dbReference type="NCBI Taxonomy" id="2591008"/>
    <lineage>
        <taxon>Bacteria</taxon>
        <taxon>Pseudomonadati</taxon>
        <taxon>Pseudomonadota</taxon>
        <taxon>Gammaproteobacteria</taxon>
        <taxon>Cellvibrionales</taxon>
        <taxon>Cellvibrionaceae</taxon>
        <taxon>Exilibacterium</taxon>
    </lineage>
</organism>
<evidence type="ECO:0000313" key="3">
    <source>
        <dbReference type="Proteomes" id="UP000319732"/>
    </source>
</evidence>
<keyword evidence="1" id="KW-0812">Transmembrane</keyword>
<proteinExistence type="predicted"/>
<keyword evidence="3" id="KW-1185">Reference proteome</keyword>
<keyword evidence="1" id="KW-1133">Transmembrane helix</keyword>
<feature type="transmembrane region" description="Helical" evidence="1">
    <location>
        <begin position="29"/>
        <end position="48"/>
    </location>
</feature>
<sequence length="170" mass="18792">MVRTEALARGRGFKVILSPNRSLTWQANLWVLASFFAVSLFISVGVLLKGAWVIVPFAGIELALLAFAMCYVQRRTRLTEVIYIDDRRLLIERGIGSPQCSWSFCRPGASIMVHSDNPFADDQHVCVCGDQGIVEVGEFLNPSDRALLVKDLTGCGLRASRHLNWSALPA</sequence>
<feature type="transmembrane region" description="Helical" evidence="1">
    <location>
        <begin position="54"/>
        <end position="72"/>
    </location>
</feature>
<dbReference type="Proteomes" id="UP000319732">
    <property type="component" value="Unassembled WGS sequence"/>
</dbReference>
<comment type="caution">
    <text evidence="2">The sequence shown here is derived from an EMBL/GenBank/DDBJ whole genome shotgun (WGS) entry which is preliminary data.</text>
</comment>